<organism evidence="2 3">
    <name type="scientific">Novipirellula aureliae</name>
    <dbReference type="NCBI Taxonomy" id="2527966"/>
    <lineage>
        <taxon>Bacteria</taxon>
        <taxon>Pseudomonadati</taxon>
        <taxon>Planctomycetota</taxon>
        <taxon>Planctomycetia</taxon>
        <taxon>Pirellulales</taxon>
        <taxon>Pirellulaceae</taxon>
        <taxon>Novipirellula</taxon>
    </lineage>
</organism>
<comment type="caution">
    <text evidence="2">The sequence shown here is derived from an EMBL/GenBank/DDBJ whole genome shotgun (WGS) entry which is preliminary data.</text>
</comment>
<keyword evidence="3" id="KW-1185">Reference proteome</keyword>
<reference evidence="2 3" key="1">
    <citation type="submission" date="2019-02" db="EMBL/GenBank/DDBJ databases">
        <title>Deep-cultivation of Planctomycetes and their phenomic and genomic characterization uncovers novel biology.</title>
        <authorList>
            <person name="Wiegand S."/>
            <person name="Jogler M."/>
            <person name="Boedeker C."/>
            <person name="Pinto D."/>
            <person name="Vollmers J."/>
            <person name="Rivas-Marin E."/>
            <person name="Kohn T."/>
            <person name="Peeters S.H."/>
            <person name="Heuer A."/>
            <person name="Rast P."/>
            <person name="Oberbeckmann S."/>
            <person name="Bunk B."/>
            <person name="Jeske O."/>
            <person name="Meyerdierks A."/>
            <person name="Storesund J.E."/>
            <person name="Kallscheuer N."/>
            <person name="Luecker S."/>
            <person name="Lage O.M."/>
            <person name="Pohl T."/>
            <person name="Merkel B.J."/>
            <person name="Hornburger P."/>
            <person name="Mueller R.-W."/>
            <person name="Bruemmer F."/>
            <person name="Labrenz M."/>
            <person name="Spormann A.M."/>
            <person name="Op Den Camp H."/>
            <person name="Overmann J."/>
            <person name="Amann R."/>
            <person name="Jetten M.S.M."/>
            <person name="Mascher T."/>
            <person name="Medema M.H."/>
            <person name="Devos D.P."/>
            <person name="Kaster A.-K."/>
            <person name="Ovreas L."/>
            <person name="Rohde M."/>
            <person name="Galperin M.Y."/>
            <person name="Jogler C."/>
        </authorList>
    </citation>
    <scope>NUCLEOTIDE SEQUENCE [LARGE SCALE GENOMIC DNA]</scope>
    <source>
        <strain evidence="2 3">Q31b</strain>
    </source>
</reference>
<accession>A0A5C6DG97</accession>
<dbReference type="Proteomes" id="UP000315471">
    <property type="component" value="Unassembled WGS sequence"/>
</dbReference>
<evidence type="ECO:0000256" key="1">
    <source>
        <dbReference type="SAM" id="MobiDB-lite"/>
    </source>
</evidence>
<sequence length="520" mass="58412">MSTQSGHYLALFDGASPAPYTIEILGTFSKVGDQLQAIASETLVYETIEPSAIDVGTIQFKMRPISLCWQKHGTFFIPTGLVPRLNRELQNRAVAASIVDRRYFDPRWFKVSESDAKTVEGVASGFADAIRLPTESVIEVLRGRRRWKLIAAVCSFFRCAKVFVITARKADAAEGADCISEFGSQAKAVHGTAWRDTTRVVVGTHRAFANCYQEDWHAIILEDAAESYRYEILEQLSVCYRHRVFAFANPGETARTKANLMRFEHLAGPVIYPPLAAKNLPPILHAASYRAPQRIISQNRRTRTEEIYRFEDRNLAIARMADAVARRDPESLLEYGLDFGPSLGVAGQMIKIWVESRAHGEILKRMLPSAWMIRSISDAYQEIDDIDTELSPRDIVTSTAIAHQGRIAADFIIVASGSLPLSLLRISRFSATRTTIIDLLDESNDILAAECRQRFEGYRQAGFELANLSRLTALDAWSTQDTEDTQGARIRNSNSSYSRRKRSRRNRQSASTNQRRPNNV</sequence>
<dbReference type="AlphaFoldDB" id="A0A5C6DG97"/>
<protein>
    <submittedName>
        <fullName evidence="2">Uncharacterized protein</fullName>
    </submittedName>
</protein>
<evidence type="ECO:0000313" key="2">
    <source>
        <dbReference type="EMBL" id="TWU35662.1"/>
    </source>
</evidence>
<gene>
    <name evidence="2" type="ORF">Q31b_50970</name>
</gene>
<name>A0A5C6DG97_9BACT</name>
<dbReference type="EMBL" id="SJPY01000009">
    <property type="protein sequence ID" value="TWU35662.1"/>
    <property type="molecule type" value="Genomic_DNA"/>
</dbReference>
<feature type="region of interest" description="Disordered" evidence="1">
    <location>
        <begin position="482"/>
        <end position="520"/>
    </location>
</feature>
<proteinExistence type="predicted"/>
<feature type="compositionally biased region" description="Basic residues" evidence="1">
    <location>
        <begin position="498"/>
        <end position="507"/>
    </location>
</feature>
<dbReference type="RefSeq" id="WP_146602203.1">
    <property type="nucleotide sequence ID" value="NZ_SJPY01000009.1"/>
</dbReference>
<evidence type="ECO:0000313" key="3">
    <source>
        <dbReference type="Proteomes" id="UP000315471"/>
    </source>
</evidence>